<protein>
    <recommendedName>
        <fullName evidence="5">PilN domain-containing protein</fullName>
    </recommendedName>
</protein>
<organism evidence="3 4">
    <name type="scientific">Candidatus Kaiserbacteria bacterium CG10_big_fil_rev_8_21_14_0_10_49_17</name>
    <dbReference type="NCBI Taxonomy" id="1974609"/>
    <lineage>
        <taxon>Bacteria</taxon>
        <taxon>Candidatus Kaiseribacteriota</taxon>
    </lineage>
</organism>
<dbReference type="AlphaFoldDB" id="A0A2M6WE01"/>
<name>A0A2M6WE01_9BACT</name>
<evidence type="ECO:0008006" key="5">
    <source>
        <dbReference type="Google" id="ProtNLM"/>
    </source>
</evidence>
<evidence type="ECO:0000313" key="4">
    <source>
        <dbReference type="Proteomes" id="UP000228809"/>
    </source>
</evidence>
<evidence type="ECO:0000256" key="1">
    <source>
        <dbReference type="SAM" id="MobiDB-lite"/>
    </source>
</evidence>
<keyword evidence="2" id="KW-1133">Transmembrane helix</keyword>
<feature type="transmembrane region" description="Helical" evidence="2">
    <location>
        <begin position="32"/>
        <end position="54"/>
    </location>
</feature>
<reference evidence="4" key="1">
    <citation type="submission" date="2017-09" db="EMBL/GenBank/DDBJ databases">
        <title>Depth-based differentiation of microbial function through sediment-hosted aquifers and enrichment of novel symbionts in the deep terrestrial subsurface.</title>
        <authorList>
            <person name="Probst A.J."/>
            <person name="Ladd B."/>
            <person name="Jarett J.K."/>
            <person name="Geller-Mcgrath D.E."/>
            <person name="Sieber C.M.K."/>
            <person name="Emerson J.B."/>
            <person name="Anantharaman K."/>
            <person name="Thomas B.C."/>
            <person name="Malmstrom R."/>
            <person name="Stieglmeier M."/>
            <person name="Klingl A."/>
            <person name="Woyke T."/>
            <person name="Ryan C.M."/>
            <person name="Banfield J.F."/>
        </authorList>
    </citation>
    <scope>NUCLEOTIDE SEQUENCE [LARGE SCALE GENOMIC DNA]</scope>
</reference>
<evidence type="ECO:0000313" key="3">
    <source>
        <dbReference type="EMBL" id="PIT91030.1"/>
    </source>
</evidence>
<accession>A0A2M6WE01</accession>
<comment type="caution">
    <text evidence="3">The sequence shown here is derived from an EMBL/GenBank/DDBJ whole genome shotgun (WGS) entry which is preliminary data.</text>
</comment>
<proteinExistence type="predicted"/>
<keyword evidence="2" id="KW-0812">Transmembrane</keyword>
<evidence type="ECO:0000256" key="2">
    <source>
        <dbReference type="SAM" id="Phobius"/>
    </source>
</evidence>
<gene>
    <name evidence="3" type="ORF">COU17_02550</name>
</gene>
<keyword evidence="2" id="KW-0472">Membrane</keyword>
<sequence length="214" mass="23744">MEPKFKTSFIPKQPISSTPSVGRKRKGGALSIFTLIAFILIIATIALAIGIFLYQQIITASIASKSETLDRAREAFEPALIQELIRLDERIDSAQEILNQHISPSAFFDLLERLTLTNVRFTSLSLTRIGEDRIGIEMEGQARSFNSVALQADVFGRDHAIKDPIFSDLNLDQSGNVVFTFTAFLDPTSVRFAENLDRFGEPSVDTTDTSDITQ</sequence>
<feature type="region of interest" description="Disordered" evidence="1">
    <location>
        <begin position="1"/>
        <end position="24"/>
    </location>
</feature>
<dbReference type="Proteomes" id="UP000228809">
    <property type="component" value="Unassembled WGS sequence"/>
</dbReference>
<dbReference type="EMBL" id="PFBJ01000013">
    <property type="protein sequence ID" value="PIT91030.1"/>
    <property type="molecule type" value="Genomic_DNA"/>
</dbReference>